<feature type="compositionally biased region" description="Basic and acidic residues" evidence="1">
    <location>
        <begin position="1"/>
        <end position="12"/>
    </location>
</feature>
<accession>A0A4Z2H8L9</accession>
<protein>
    <submittedName>
        <fullName evidence="2">Uncharacterized protein</fullName>
    </submittedName>
</protein>
<dbReference type="Proteomes" id="UP000314294">
    <property type="component" value="Unassembled WGS sequence"/>
</dbReference>
<proteinExistence type="predicted"/>
<keyword evidence="3" id="KW-1185">Reference proteome</keyword>
<dbReference type="EMBL" id="SRLO01000321">
    <property type="protein sequence ID" value="TNN61122.1"/>
    <property type="molecule type" value="Genomic_DNA"/>
</dbReference>
<gene>
    <name evidence="2" type="ORF">EYF80_028630</name>
</gene>
<name>A0A4Z2H8L9_9TELE</name>
<evidence type="ECO:0000256" key="1">
    <source>
        <dbReference type="SAM" id="MobiDB-lite"/>
    </source>
</evidence>
<reference evidence="2 3" key="1">
    <citation type="submission" date="2019-03" db="EMBL/GenBank/DDBJ databases">
        <title>First draft genome of Liparis tanakae, snailfish: a comprehensive survey of snailfish specific genes.</title>
        <authorList>
            <person name="Kim W."/>
            <person name="Song I."/>
            <person name="Jeong J.-H."/>
            <person name="Kim D."/>
            <person name="Kim S."/>
            <person name="Ryu S."/>
            <person name="Song J.Y."/>
            <person name="Lee S.K."/>
        </authorList>
    </citation>
    <scope>NUCLEOTIDE SEQUENCE [LARGE SCALE GENOMIC DNA]</scope>
    <source>
        <tissue evidence="2">Muscle</tissue>
    </source>
</reference>
<feature type="region of interest" description="Disordered" evidence="1">
    <location>
        <begin position="1"/>
        <end position="66"/>
    </location>
</feature>
<evidence type="ECO:0000313" key="3">
    <source>
        <dbReference type="Proteomes" id="UP000314294"/>
    </source>
</evidence>
<organism evidence="2 3">
    <name type="scientific">Liparis tanakae</name>
    <name type="common">Tanaka's snailfish</name>
    <dbReference type="NCBI Taxonomy" id="230148"/>
    <lineage>
        <taxon>Eukaryota</taxon>
        <taxon>Metazoa</taxon>
        <taxon>Chordata</taxon>
        <taxon>Craniata</taxon>
        <taxon>Vertebrata</taxon>
        <taxon>Euteleostomi</taxon>
        <taxon>Actinopterygii</taxon>
        <taxon>Neopterygii</taxon>
        <taxon>Teleostei</taxon>
        <taxon>Neoteleostei</taxon>
        <taxon>Acanthomorphata</taxon>
        <taxon>Eupercaria</taxon>
        <taxon>Perciformes</taxon>
        <taxon>Cottioidei</taxon>
        <taxon>Cottales</taxon>
        <taxon>Liparidae</taxon>
        <taxon>Liparis</taxon>
    </lineage>
</organism>
<dbReference type="AlphaFoldDB" id="A0A4Z2H8L9"/>
<comment type="caution">
    <text evidence="2">The sequence shown here is derived from an EMBL/GenBank/DDBJ whole genome shotgun (WGS) entry which is preliminary data.</text>
</comment>
<sequence>MQPLSSDRDYHRGGAGQHTERCSWASYGSSPPHASRSGRRPPGWTSPAPQPSASGPRLPADPVITG</sequence>
<evidence type="ECO:0000313" key="2">
    <source>
        <dbReference type="EMBL" id="TNN61122.1"/>
    </source>
</evidence>